<gene>
    <name evidence="7" type="ORF">DXZ20_27795</name>
</gene>
<accession>A0A6M0RU06</accession>
<dbReference type="InterPro" id="IPR025110">
    <property type="entry name" value="AMP-bd_C"/>
</dbReference>
<dbReference type="PANTHER" id="PTHR45398:SF1">
    <property type="entry name" value="ENZYME, PUTATIVE (JCVI)-RELATED"/>
    <property type="match status" value="1"/>
</dbReference>
<name>A0A6M0RU06_9CYAN</name>
<dbReference type="InterPro" id="IPR023213">
    <property type="entry name" value="CAT-like_dom_sf"/>
</dbReference>
<organism evidence="7 8">
    <name type="scientific">Adonisia turfae CCMR0081</name>
    <dbReference type="NCBI Taxonomy" id="2292702"/>
    <lineage>
        <taxon>Bacteria</taxon>
        <taxon>Bacillati</taxon>
        <taxon>Cyanobacteriota</taxon>
        <taxon>Adonisia</taxon>
        <taxon>Adonisia turfae</taxon>
    </lineage>
</organism>
<feature type="domain" description="Carrier" evidence="6">
    <location>
        <begin position="965"/>
        <end position="1039"/>
    </location>
</feature>
<dbReference type="NCBIfam" id="TIGR01720">
    <property type="entry name" value="NRPS-para261"/>
    <property type="match status" value="1"/>
</dbReference>
<dbReference type="SUPFAM" id="SSF47336">
    <property type="entry name" value="ACP-like"/>
    <property type="match status" value="1"/>
</dbReference>
<keyword evidence="5" id="KW-0045">Antibiotic biosynthesis</keyword>
<dbReference type="PANTHER" id="PTHR45398">
    <property type="match status" value="1"/>
</dbReference>
<comment type="cofactor">
    <cofactor evidence="1">
        <name>pantetheine 4'-phosphate</name>
        <dbReference type="ChEBI" id="CHEBI:47942"/>
    </cofactor>
</comment>
<evidence type="ECO:0000256" key="5">
    <source>
        <dbReference type="ARBA" id="ARBA00023194"/>
    </source>
</evidence>
<dbReference type="PROSITE" id="PS00455">
    <property type="entry name" value="AMP_BINDING"/>
    <property type="match status" value="1"/>
</dbReference>
<dbReference type="FunFam" id="1.10.1200.10:FF:000005">
    <property type="entry name" value="Nonribosomal peptide synthetase 1"/>
    <property type="match status" value="1"/>
</dbReference>
<dbReference type="Gene3D" id="1.10.1200.10">
    <property type="entry name" value="ACP-like"/>
    <property type="match status" value="1"/>
</dbReference>
<dbReference type="EMBL" id="QXHD01000004">
    <property type="protein sequence ID" value="NEZ59380.1"/>
    <property type="molecule type" value="Genomic_DNA"/>
</dbReference>
<dbReference type="Gene3D" id="3.30.300.30">
    <property type="match status" value="1"/>
</dbReference>
<dbReference type="GO" id="GO:0017000">
    <property type="term" value="P:antibiotic biosynthetic process"/>
    <property type="evidence" value="ECO:0007669"/>
    <property type="project" value="UniProtKB-KW"/>
</dbReference>
<dbReference type="Pfam" id="PF00550">
    <property type="entry name" value="PP-binding"/>
    <property type="match status" value="1"/>
</dbReference>
<dbReference type="FunFam" id="3.30.300.30:FF:000010">
    <property type="entry name" value="Enterobactin synthetase component F"/>
    <property type="match status" value="1"/>
</dbReference>
<dbReference type="Pfam" id="PF13193">
    <property type="entry name" value="AMP-binding_C"/>
    <property type="match status" value="1"/>
</dbReference>
<dbReference type="CDD" id="cd19534">
    <property type="entry name" value="E_NRPS"/>
    <property type="match status" value="1"/>
</dbReference>
<comment type="similarity">
    <text evidence="2">Belongs to the ATP-dependent AMP-binding enzyme family.</text>
</comment>
<evidence type="ECO:0000313" key="8">
    <source>
        <dbReference type="Proteomes" id="UP000481033"/>
    </source>
</evidence>
<dbReference type="InterPro" id="IPR020845">
    <property type="entry name" value="AMP-binding_CS"/>
</dbReference>
<dbReference type="InterPro" id="IPR000873">
    <property type="entry name" value="AMP-dep_synth/lig_dom"/>
</dbReference>
<dbReference type="InterPro" id="IPR010071">
    <property type="entry name" value="AA_adenyl_dom"/>
</dbReference>
<dbReference type="Gene3D" id="3.40.50.980">
    <property type="match status" value="2"/>
</dbReference>
<dbReference type="InterPro" id="IPR045851">
    <property type="entry name" value="AMP-bd_C_sf"/>
</dbReference>
<evidence type="ECO:0000259" key="6">
    <source>
        <dbReference type="PROSITE" id="PS50075"/>
    </source>
</evidence>
<dbReference type="FunFam" id="3.40.50.12780:FF:000012">
    <property type="entry name" value="Non-ribosomal peptide synthetase"/>
    <property type="match status" value="1"/>
</dbReference>
<dbReference type="InterPro" id="IPR006162">
    <property type="entry name" value="Ppantetheine_attach_site"/>
</dbReference>
<dbReference type="CDD" id="cd05930">
    <property type="entry name" value="A_NRPS"/>
    <property type="match status" value="1"/>
</dbReference>
<dbReference type="Pfam" id="PF00501">
    <property type="entry name" value="AMP-binding"/>
    <property type="match status" value="1"/>
</dbReference>
<dbReference type="InterPro" id="IPR010060">
    <property type="entry name" value="NRPS_synth"/>
</dbReference>
<dbReference type="SUPFAM" id="SSF52777">
    <property type="entry name" value="CoA-dependent acyltransferases"/>
    <property type="match status" value="4"/>
</dbReference>
<evidence type="ECO:0000313" key="7">
    <source>
        <dbReference type="EMBL" id="NEZ59380.1"/>
    </source>
</evidence>
<comment type="caution">
    <text evidence="7">The sequence shown here is derived from an EMBL/GenBank/DDBJ whole genome shotgun (WGS) entry which is preliminary data.</text>
</comment>
<dbReference type="InterPro" id="IPR020806">
    <property type="entry name" value="PKS_PP-bd"/>
</dbReference>
<reference evidence="7 8" key="1">
    <citation type="journal article" date="2020" name="Microb. Ecol.">
        <title>Ecogenomics of the Marine Benthic Filamentous Cyanobacterium Adonisia.</title>
        <authorList>
            <person name="Walter J.M."/>
            <person name="Coutinho F.H."/>
            <person name="Leomil L."/>
            <person name="Hargreaves P.I."/>
            <person name="Campeao M.E."/>
            <person name="Vieira V.V."/>
            <person name="Silva B.S."/>
            <person name="Fistarol G.O."/>
            <person name="Salomon P.S."/>
            <person name="Sawabe T."/>
            <person name="Mino S."/>
            <person name="Hosokawa M."/>
            <person name="Miyashita H."/>
            <person name="Maruyama F."/>
            <person name="van Verk M.C."/>
            <person name="Dutilh B.E."/>
            <person name="Thompson C.C."/>
            <person name="Thompson F.L."/>
        </authorList>
    </citation>
    <scope>NUCLEOTIDE SEQUENCE [LARGE SCALE GENOMIC DNA]</scope>
    <source>
        <strain evidence="7 8">CCMR0081</strain>
    </source>
</reference>
<dbReference type="InterPro" id="IPR001242">
    <property type="entry name" value="Condensation_dom"/>
</dbReference>
<dbReference type="SMART" id="SM00823">
    <property type="entry name" value="PKS_PP"/>
    <property type="match status" value="1"/>
</dbReference>
<dbReference type="PROSITE" id="PS00012">
    <property type="entry name" value="PHOSPHOPANTETHEINE"/>
    <property type="match status" value="1"/>
</dbReference>
<dbReference type="SUPFAM" id="SSF56801">
    <property type="entry name" value="Acetyl-CoA synthetase-like"/>
    <property type="match status" value="1"/>
</dbReference>
<evidence type="ECO:0000256" key="1">
    <source>
        <dbReference type="ARBA" id="ARBA00001957"/>
    </source>
</evidence>
<dbReference type="FunFam" id="3.40.50.980:FF:000001">
    <property type="entry name" value="Non-ribosomal peptide synthetase"/>
    <property type="match status" value="1"/>
</dbReference>
<dbReference type="Gene3D" id="2.30.38.10">
    <property type="entry name" value="Luciferase, Domain 3"/>
    <property type="match status" value="1"/>
</dbReference>
<dbReference type="GO" id="GO:0031177">
    <property type="term" value="F:phosphopantetheine binding"/>
    <property type="evidence" value="ECO:0007669"/>
    <property type="project" value="InterPro"/>
</dbReference>
<keyword evidence="4" id="KW-0597">Phosphoprotein</keyword>
<evidence type="ECO:0000256" key="2">
    <source>
        <dbReference type="ARBA" id="ARBA00006432"/>
    </source>
</evidence>
<dbReference type="Gene3D" id="3.30.559.10">
    <property type="entry name" value="Chloramphenicol acetyltransferase-like domain"/>
    <property type="match status" value="2"/>
</dbReference>
<dbReference type="GO" id="GO:0008610">
    <property type="term" value="P:lipid biosynthetic process"/>
    <property type="evidence" value="ECO:0007669"/>
    <property type="project" value="UniProtKB-ARBA"/>
</dbReference>
<dbReference type="RefSeq" id="WP_163702301.1">
    <property type="nucleotide sequence ID" value="NZ_QXHD01000004.1"/>
</dbReference>
<evidence type="ECO:0000256" key="3">
    <source>
        <dbReference type="ARBA" id="ARBA00022450"/>
    </source>
</evidence>
<keyword evidence="8" id="KW-1185">Reference proteome</keyword>
<proteinExistence type="inferred from homology"/>
<sequence>MQITQAPPPSEIAGYRLSPQQQRLWRLQQRYPGQPFRASLRLRSPQPYAAAKLSTALQQLIDRHEILRTTFSTLPGMTMPLQVIAETLSSQSVLTQHNDATLSTEVVEAQVQTLLAQSFDWVKGPLFQVHWIQRGEYDELLFNLPALCADGATLSLLANEFQQFYGETPGETSQINQEPPLQYADLAEWQTDLLAGEDTAAGRSYWRRSSNLEQVIQRLPLERSADSTVADTVHLQVHSVVLPVEQTQTLYLWADQQGVTVDEVCLTLWQILIARLTEQSTFTLGYSCDARQHYEELQTACGPLTRDLPLQVDLQPNQSFATLVAHVHQKLEEIKPWQDCFAWENVQDEAGWFPMSFGMQSASPDEFSLETLSPVKVMAANALLEPSMLKLVCRSAANTLTLDWLYDASRLELWAIQQIQNHWQTLMIAAIAAPEMTISQLPLLSAPERQALLVDFNQATSQPCGYTSLHQWFEAQAVQTPNHPAVRFEADCLTYGQLNSRANQLAKMLQQQGVTSESVVAVALPRCLDWVVAILGILKAGGAYLPLDPHLPTERFQTICQDAAVVQVLTWSEWCDRMPETVPTHCLDTPWDKTDTENLLHQTDPEHLAYVIYTSGSTGQPKGVAVEHRHILNYVQGILPQLGLEADAHYGLVSSVAADLGNTVLFAALCTGGCLHLIDDDRALQPSALADYCRQYPLDCLKIVPSHLGALLSDESAAVWLPHHCLVLGGEAAPGSLVAEIRRYRPQLKLLNHYGPTETTVGVLTYTVPEHFEPATTLPLGQPLPNIQVYVLDPHHQPVPVGIPGEIYVGGAAVSRGYLNRPDLTTERYITNPFAPGRLYRTGDRARHLPSGQLEFLGRIDDQIKLRGFRIELGEIAAVLQQHLAVQQAIVLLRKETETPQLVAYAIAPTTSVEDLRTYLATKLPDYMVPAAVVPLRSFPLTANGKIDRQALPAPNRGSAVEQTAPSSDAEKQLVAIWQDLLRTETIGIHDNFFELGGDSILSIQVIARANQAGLQLTPRQLFDHQTVAGLAAVAGTATAAKAEQGPMSGVAPLTPIQHRFFEQAVDNRNHWNQALLLEARESLNPDLLEQALNHLSQHHDALRLRFQRQDNRWQAVHGDHRPLSLQRIDQTGCADADVETQIVTHADALQTSLNITDGPLMGAAWFDFGPARSARLLVVVHHLVIDGVSWRVLLEDLQTVYGQLQSGVAIALPPKTTSFQQWGEHLITYSQSADLQQTQLAPNTATLPLDFTDGNNTVASARTLALSLDVTETQALLREVPKAYQSQINDVLLTALLQGMAPWTQQSSLMIELENHGRDDFDGQLDLSRTVGWFTAIFPVQLTLPADPSPGAALMAIKEQLRRPGRPLDYGVGRYLSAAGQKHPEPDLVFNYLGQFDSSLPEASLFGLAPEPEGRSRDPQTPRRHVIEINGRVLSGQLQLAWTYSDQCHRRETIAQVAEQTMAALRALIAHCTSNEAGGYTPSDFPQANLSQTALDQVLAQLQTSGEG</sequence>
<dbReference type="InterPro" id="IPR036736">
    <property type="entry name" value="ACP-like_sf"/>
</dbReference>
<dbReference type="Gene3D" id="3.30.559.30">
    <property type="entry name" value="Nonribosomal peptide synthetase, condensation domain"/>
    <property type="match status" value="2"/>
</dbReference>
<keyword evidence="3" id="KW-0596">Phosphopantetheine</keyword>
<dbReference type="NCBIfam" id="TIGR01733">
    <property type="entry name" value="AA-adenyl-dom"/>
    <property type="match status" value="1"/>
</dbReference>
<evidence type="ECO:0000256" key="4">
    <source>
        <dbReference type="ARBA" id="ARBA00022553"/>
    </source>
</evidence>
<dbReference type="Pfam" id="PF00668">
    <property type="entry name" value="Condensation"/>
    <property type="match status" value="2"/>
</dbReference>
<dbReference type="GO" id="GO:0003824">
    <property type="term" value="F:catalytic activity"/>
    <property type="evidence" value="ECO:0007669"/>
    <property type="project" value="InterPro"/>
</dbReference>
<protein>
    <submittedName>
        <fullName evidence="7">Amino acid adenylation domain-containing protein</fullName>
    </submittedName>
</protein>
<dbReference type="PROSITE" id="PS50075">
    <property type="entry name" value="CARRIER"/>
    <property type="match status" value="1"/>
</dbReference>
<dbReference type="InterPro" id="IPR009081">
    <property type="entry name" value="PP-bd_ACP"/>
</dbReference>
<dbReference type="Proteomes" id="UP000481033">
    <property type="component" value="Unassembled WGS sequence"/>
</dbReference>
<dbReference type="GO" id="GO:0043041">
    <property type="term" value="P:amino acid activation for nonribosomal peptide biosynthetic process"/>
    <property type="evidence" value="ECO:0007669"/>
    <property type="project" value="UniProtKB-ARBA"/>
</dbReference>
<dbReference type="GO" id="GO:0044550">
    <property type="term" value="P:secondary metabolite biosynthetic process"/>
    <property type="evidence" value="ECO:0007669"/>
    <property type="project" value="UniProtKB-ARBA"/>
</dbReference>